<proteinExistence type="predicted"/>
<accession>A0A2T5BNK2</accession>
<dbReference type="AlphaFoldDB" id="A0A2T5BNK2"/>
<dbReference type="SUPFAM" id="SSF50800">
    <property type="entry name" value="PK beta-barrel domain-like"/>
    <property type="match status" value="1"/>
</dbReference>
<gene>
    <name evidence="2" type="ORF">C8N32_13311</name>
</gene>
<comment type="caution">
    <text evidence="2">The sequence shown here is derived from an EMBL/GenBank/DDBJ whole genome shotgun (WGS) entry which is preliminary data.</text>
</comment>
<sequence length="247" mass="26833">MTTLAAIWRHPLKGHGAEAIQTVTLATGQTLPWDRTWAVAHEKARVDGGWAPCANFLRGAKAPALMAIQARLDEARAALTLTHPDRPDLTFRPDEEAAAFLDWVSPLIPAGRLRPEGIVRVPGRGMTDTPYPSISLNSLASLRDLSAQTGQEMSPLRFRGNLWLEDLPAWAEMGWQGRRVRIGGTTLQVRTPIGRCMATAANPDTGHRDADTLGVLRHHRGGQDFGIYAEVIGCGRISVGDSVEVLP</sequence>
<dbReference type="OrthoDB" id="581532at2"/>
<dbReference type="Gene3D" id="2.40.33.20">
    <property type="entry name" value="PK beta-barrel domain-like"/>
    <property type="match status" value="1"/>
</dbReference>
<name>A0A2T5BNK2_9RHOB</name>
<organism evidence="2 3">
    <name type="scientific">Rhodovulum imhoffii</name>
    <dbReference type="NCBI Taxonomy" id="365340"/>
    <lineage>
        <taxon>Bacteria</taxon>
        <taxon>Pseudomonadati</taxon>
        <taxon>Pseudomonadota</taxon>
        <taxon>Alphaproteobacteria</taxon>
        <taxon>Rhodobacterales</taxon>
        <taxon>Paracoccaceae</taxon>
        <taxon>Rhodovulum</taxon>
    </lineage>
</organism>
<dbReference type="InterPro" id="IPR005302">
    <property type="entry name" value="MoCF_Sase_C"/>
</dbReference>
<dbReference type="RefSeq" id="WP_107893657.1">
    <property type="nucleotide sequence ID" value="NZ_NHSI01000011.1"/>
</dbReference>
<evidence type="ECO:0000313" key="2">
    <source>
        <dbReference type="EMBL" id="PTN00534.1"/>
    </source>
</evidence>
<dbReference type="EMBL" id="QAAA01000033">
    <property type="protein sequence ID" value="PTN00534.1"/>
    <property type="molecule type" value="Genomic_DNA"/>
</dbReference>
<dbReference type="Pfam" id="PF03473">
    <property type="entry name" value="MOSC"/>
    <property type="match status" value="1"/>
</dbReference>
<dbReference type="InterPro" id="IPR011037">
    <property type="entry name" value="Pyrv_Knase-like_insert_dom_sf"/>
</dbReference>
<dbReference type="Proteomes" id="UP000243859">
    <property type="component" value="Unassembled WGS sequence"/>
</dbReference>
<protein>
    <recommendedName>
        <fullName evidence="1">MOSC domain-containing protein</fullName>
    </recommendedName>
</protein>
<dbReference type="GO" id="GO:0030170">
    <property type="term" value="F:pyridoxal phosphate binding"/>
    <property type="evidence" value="ECO:0007669"/>
    <property type="project" value="InterPro"/>
</dbReference>
<evidence type="ECO:0000259" key="1">
    <source>
        <dbReference type="PROSITE" id="PS51340"/>
    </source>
</evidence>
<dbReference type="GO" id="GO:0003824">
    <property type="term" value="F:catalytic activity"/>
    <property type="evidence" value="ECO:0007669"/>
    <property type="project" value="InterPro"/>
</dbReference>
<reference evidence="2 3" key="1">
    <citation type="submission" date="2018-04" db="EMBL/GenBank/DDBJ databases">
        <title>Genomic Encyclopedia of Archaeal and Bacterial Type Strains, Phase II (KMG-II): from individual species to whole genera.</title>
        <authorList>
            <person name="Goeker M."/>
        </authorList>
    </citation>
    <scope>NUCLEOTIDE SEQUENCE [LARGE SCALE GENOMIC DNA]</scope>
    <source>
        <strain evidence="2 3">DSM 18064</strain>
    </source>
</reference>
<dbReference type="GO" id="GO:0030151">
    <property type="term" value="F:molybdenum ion binding"/>
    <property type="evidence" value="ECO:0007669"/>
    <property type="project" value="InterPro"/>
</dbReference>
<keyword evidence="3" id="KW-1185">Reference proteome</keyword>
<evidence type="ECO:0000313" key="3">
    <source>
        <dbReference type="Proteomes" id="UP000243859"/>
    </source>
</evidence>
<feature type="domain" description="MOSC" evidence="1">
    <location>
        <begin position="105"/>
        <end position="246"/>
    </location>
</feature>
<dbReference type="PROSITE" id="PS51340">
    <property type="entry name" value="MOSC"/>
    <property type="match status" value="1"/>
</dbReference>
<dbReference type="InterPro" id="IPR005303">
    <property type="entry name" value="MOCOS_middle"/>
</dbReference>
<dbReference type="Pfam" id="PF03476">
    <property type="entry name" value="MOSC_N"/>
    <property type="match status" value="1"/>
</dbReference>